<organism evidence="1">
    <name type="scientific">virus sp. ctML55</name>
    <dbReference type="NCBI Taxonomy" id="2827627"/>
    <lineage>
        <taxon>Viruses</taxon>
    </lineage>
</organism>
<accession>A0A8S5RHK1</accession>
<protein>
    <submittedName>
        <fullName evidence="1">Uncharacterized protein</fullName>
    </submittedName>
</protein>
<evidence type="ECO:0000313" key="1">
    <source>
        <dbReference type="EMBL" id="DAE30855.1"/>
    </source>
</evidence>
<dbReference type="EMBL" id="BK059105">
    <property type="protein sequence ID" value="DAE30855.1"/>
    <property type="molecule type" value="Genomic_DNA"/>
</dbReference>
<name>A0A8S5RHK1_9VIRU</name>
<sequence>MLRIIHSRLDWLDINRIRKTESLTQLRMI</sequence>
<reference evidence="1" key="1">
    <citation type="journal article" date="2021" name="Proc. Natl. Acad. Sci. U.S.A.">
        <title>A Catalog of Tens of Thousands of Viruses from Human Metagenomes Reveals Hidden Associations with Chronic Diseases.</title>
        <authorList>
            <person name="Tisza M.J."/>
            <person name="Buck C.B."/>
        </authorList>
    </citation>
    <scope>NUCLEOTIDE SEQUENCE</scope>
    <source>
        <strain evidence="1">CtML55</strain>
    </source>
</reference>
<proteinExistence type="predicted"/>